<sequence>MRLLSVGPPGAERPAALDDQDVARDLSAIVTVIDGDLLGDPGRLATIRDAIASGRLPVVPDGVRIGPPTARPGKIVGVGLNYEDHAEEAGAEIPDEPVVFLKPSTSIVGPYDAIELPPGSTTTDYEVELGVVIGRRLSRCRDPRTALAAVGGYLTVDDVSERSRIAAGPTWAKGKCADTFTPVGPWLVPPDTVGDPQALDLELWVDGERRQRGTTARMVLDVGGILAFLSTLMTLEPGDLVLTGTPGGVAALRPEPRPFLREGHVVEAEVSGLGRQRTRVVAVEETEVRV</sequence>
<dbReference type="EMBL" id="BSEL01000015">
    <property type="protein sequence ID" value="GLJ70742.1"/>
    <property type="molecule type" value="Genomic_DNA"/>
</dbReference>
<dbReference type="InterPro" id="IPR051121">
    <property type="entry name" value="FAH"/>
</dbReference>
<dbReference type="RefSeq" id="WP_189120962.1">
    <property type="nucleotide sequence ID" value="NZ_BMRK01000036.1"/>
</dbReference>
<keyword evidence="5" id="KW-1185">Reference proteome</keyword>
<proteinExistence type="inferred from homology"/>
<feature type="domain" description="Fumarylacetoacetase-like C-terminal" evidence="3">
    <location>
        <begin position="74"/>
        <end position="281"/>
    </location>
</feature>
<keyword evidence="4" id="KW-0413">Isomerase</keyword>
<evidence type="ECO:0000256" key="2">
    <source>
        <dbReference type="ARBA" id="ARBA00022723"/>
    </source>
</evidence>
<dbReference type="Gene3D" id="3.90.850.10">
    <property type="entry name" value="Fumarylacetoacetase-like, C-terminal domain"/>
    <property type="match status" value="1"/>
</dbReference>
<organism evidence="4 5">
    <name type="scientific">Nocardioides luteus</name>
    <dbReference type="NCBI Taxonomy" id="1844"/>
    <lineage>
        <taxon>Bacteria</taxon>
        <taxon>Bacillati</taxon>
        <taxon>Actinomycetota</taxon>
        <taxon>Actinomycetes</taxon>
        <taxon>Propionibacteriales</taxon>
        <taxon>Nocardioidaceae</taxon>
        <taxon>Nocardioides</taxon>
    </lineage>
</organism>
<dbReference type="PANTHER" id="PTHR42796:SF4">
    <property type="entry name" value="FUMARYLACETOACETATE HYDROLASE DOMAIN-CONTAINING PROTEIN 2A"/>
    <property type="match status" value="1"/>
</dbReference>
<evidence type="ECO:0000313" key="5">
    <source>
        <dbReference type="Proteomes" id="UP001142292"/>
    </source>
</evidence>
<accession>A0ABQ5T4T0</accession>
<evidence type="ECO:0000259" key="3">
    <source>
        <dbReference type="Pfam" id="PF01557"/>
    </source>
</evidence>
<name>A0ABQ5T4T0_9ACTN</name>
<dbReference type="InterPro" id="IPR036663">
    <property type="entry name" value="Fumarylacetoacetase_C_sf"/>
</dbReference>
<evidence type="ECO:0000256" key="1">
    <source>
        <dbReference type="ARBA" id="ARBA00010211"/>
    </source>
</evidence>
<dbReference type="InterPro" id="IPR011234">
    <property type="entry name" value="Fumarylacetoacetase-like_C"/>
</dbReference>
<reference evidence="4" key="1">
    <citation type="journal article" date="2014" name="Int. J. Syst. Evol. Microbiol.">
        <title>Complete genome of a new Firmicutes species belonging to the dominant human colonic microbiota ('Ruminococcus bicirculans') reveals two chromosomes and a selective capacity to utilize plant glucans.</title>
        <authorList>
            <consortium name="NISC Comparative Sequencing Program"/>
            <person name="Wegmann U."/>
            <person name="Louis P."/>
            <person name="Goesmann A."/>
            <person name="Henrissat B."/>
            <person name="Duncan S.H."/>
            <person name="Flint H.J."/>
        </authorList>
    </citation>
    <scope>NUCLEOTIDE SEQUENCE</scope>
    <source>
        <strain evidence="4">VKM Ac-1246</strain>
    </source>
</reference>
<dbReference type="Pfam" id="PF01557">
    <property type="entry name" value="FAA_hydrolase"/>
    <property type="match status" value="1"/>
</dbReference>
<evidence type="ECO:0000313" key="4">
    <source>
        <dbReference type="EMBL" id="GLJ70742.1"/>
    </source>
</evidence>
<comment type="caution">
    <text evidence="4">The sequence shown here is derived from an EMBL/GenBank/DDBJ whole genome shotgun (WGS) entry which is preliminary data.</text>
</comment>
<keyword evidence="2" id="KW-0479">Metal-binding</keyword>
<dbReference type="SUPFAM" id="SSF56529">
    <property type="entry name" value="FAH"/>
    <property type="match status" value="1"/>
</dbReference>
<dbReference type="Proteomes" id="UP001142292">
    <property type="component" value="Unassembled WGS sequence"/>
</dbReference>
<comment type="similarity">
    <text evidence="1">Belongs to the FAH family.</text>
</comment>
<dbReference type="PANTHER" id="PTHR42796">
    <property type="entry name" value="FUMARYLACETOACETATE HYDROLASE DOMAIN-CONTAINING PROTEIN 2A-RELATED"/>
    <property type="match status" value="1"/>
</dbReference>
<reference evidence="4" key="2">
    <citation type="submission" date="2023-01" db="EMBL/GenBank/DDBJ databases">
        <authorList>
            <person name="Sun Q."/>
            <person name="Evtushenko L."/>
        </authorList>
    </citation>
    <scope>NUCLEOTIDE SEQUENCE</scope>
    <source>
        <strain evidence="4">VKM Ac-1246</strain>
    </source>
</reference>
<dbReference type="GO" id="GO:0016853">
    <property type="term" value="F:isomerase activity"/>
    <property type="evidence" value="ECO:0007669"/>
    <property type="project" value="UniProtKB-KW"/>
</dbReference>
<gene>
    <name evidence="4" type="ORF">GCM10017579_47780</name>
</gene>
<protein>
    <submittedName>
        <fullName evidence="4">2-hydroxyhepta-2,4-diene-1,7-dioate isomerase</fullName>
    </submittedName>
</protein>